<dbReference type="OrthoDB" id="636258at2"/>
<dbReference type="GO" id="GO:0003700">
    <property type="term" value="F:DNA-binding transcription factor activity"/>
    <property type="evidence" value="ECO:0007669"/>
    <property type="project" value="InterPro"/>
</dbReference>
<dbReference type="AlphaFoldDB" id="A0A4U1CG65"/>
<evidence type="ECO:0000256" key="3">
    <source>
        <dbReference type="ARBA" id="ARBA00023163"/>
    </source>
</evidence>
<keyword evidence="1" id="KW-0805">Transcription regulation</keyword>
<comment type="caution">
    <text evidence="5">The sequence shown here is derived from an EMBL/GenBank/DDBJ whole genome shotgun (WGS) entry which is preliminary data.</text>
</comment>
<keyword evidence="2" id="KW-0238">DNA-binding</keyword>
<name>A0A4U1CG65_9SPHI</name>
<keyword evidence="6" id="KW-1185">Reference proteome</keyword>
<dbReference type="PROSITE" id="PS01124">
    <property type="entry name" value="HTH_ARAC_FAMILY_2"/>
    <property type="match status" value="1"/>
</dbReference>
<sequence length="66" mass="7936">MKFTEQLFVEKLNAKSRSHWQLKTAEKLLKQKWFNINEIAERLDFTDASHFNRIFKKYNGKSPSAF</sequence>
<organism evidence="5 6">
    <name type="scientific">Pedobacter frigoris</name>
    <dbReference type="NCBI Taxonomy" id="2571272"/>
    <lineage>
        <taxon>Bacteria</taxon>
        <taxon>Pseudomonadati</taxon>
        <taxon>Bacteroidota</taxon>
        <taxon>Sphingobacteriia</taxon>
        <taxon>Sphingobacteriales</taxon>
        <taxon>Sphingobacteriaceae</taxon>
        <taxon>Pedobacter</taxon>
    </lineage>
</organism>
<dbReference type="Proteomes" id="UP000307244">
    <property type="component" value="Unassembled WGS sequence"/>
</dbReference>
<evidence type="ECO:0000259" key="4">
    <source>
        <dbReference type="PROSITE" id="PS01124"/>
    </source>
</evidence>
<dbReference type="EMBL" id="SWBQ01000003">
    <property type="protein sequence ID" value="TKC06192.1"/>
    <property type="molecule type" value="Genomic_DNA"/>
</dbReference>
<protein>
    <submittedName>
        <fullName evidence="5">Helix-turn-helix transcriptional regulator</fullName>
    </submittedName>
</protein>
<feature type="domain" description="HTH araC/xylS-type" evidence="4">
    <location>
        <begin position="21"/>
        <end position="66"/>
    </location>
</feature>
<evidence type="ECO:0000256" key="1">
    <source>
        <dbReference type="ARBA" id="ARBA00023015"/>
    </source>
</evidence>
<proteinExistence type="predicted"/>
<dbReference type="PANTHER" id="PTHR43280">
    <property type="entry name" value="ARAC-FAMILY TRANSCRIPTIONAL REGULATOR"/>
    <property type="match status" value="1"/>
</dbReference>
<dbReference type="PANTHER" id="PTHR43280:SF2">
    <property type="entry name" value="HTH-TYPE TRANSCRIPTIONAL REGULATOR EXSA"/>
    <property type="match status" value="1"/>
</dbReference>
<dbReference type="RefSeq" id="WP_136836451.1">
    <property type="nucleotide sequence ID" value="NZ_SWBQ01000003.1"/>
</dbReference>
<evidence type="ECO:0000313" key="5">
    <source>
        <dbReference type="EMBL" id="TKC06192.1"/>
    </source>
</evidence>
<dbReference type="InterPro" id="IPR009057">
    <property type="entry name" value="Homeodomain-like_sf"/>
</dbReference>
<dbReference type="PRINTS" id="PR00032">
    <property type="entry name" value="HTHARAC"/>
</dbReference>
<gene>
    <name evidence="5" type="ORF">FA047_12785</name>
</gene>
<dbReference type="GO" id="GO:0043565">
    <property type="term" value="F:sequence-specific DNA binding"/>
    <property type="evidence" value="ECO:0007669"/>
    <property type="project" value="InterPro"/>
</dbReference>
<dbReference type="Gene3D" id="1.10.10.60">
    <property type="entry name" value="Homeodomain-like"/>
    <property type="match status" value="1"/>
</dbReference>
<dbReference type="InterPro" id="IPR020449">
    <property type="entry name" value="Tscrpt_reg_AraC-type_HTH"/>
</dbReference>
<dbReference type="SUPFAM" id="SSF46689">
    <property type="entry name" value="Homeodomain-like"/>
    <property type="match status" value="1"/>
</dbReference>
<reference evidence="5 6" key="1">
    <citation type="submission" date="2019-04" db="EMBL/GenBank/DDBJ databases">
        <title>Pedobacter sp. RP-3-15 sp. nov., isolated from Arctic soil.</title>
        <authorList>
            <person name="Dahal R.H."/>
            <person name="Kim D.-U."/>
        </authorList>
    </citation>
    <scope>NUCLEOTIDE SEQUENCE [LARGE SCALE GENOMIC DNA]</scope>
    <source>
        <strain evidence="5 6">RP-3-15</strain>
    </source>
</reference>
<accession>A0A4U1CG65</accession>
<keyword evidence="3" id="KW-0804">Transcription</keyword>
<dbReference type="Pfam" id="PF12833">
    <property type="entry name" value="HTH_18"/>
    <property type="match status" value="1"/>
</dbReference>
<evidence type="ECO:0000256" key="2">
    <source>
        <dbReference type="ARBA" id="ARBA00023125"/>
    </source>
</evidence>
<dbReference type="InterPro" id="IPR018060">
    <property type="entry name" value="HTH_AraC"/>
</dbReference>
<evidence type="ECO:0000313" key="6">
    <source>
        <dbReference type="Proteomes" id="UP000307244"/>
    </source>
</evidence>